<dbReference type="PANTHER" id="PTHR31902:SF14">
    <property type="entry name" value="ACTIN PATCHES DISTAL PROTEIN 1"/>
    <property type="match status" value="1"/>
</dbReference>
<dbReference type="OrthoDB" id="10253744at2759"/>
<name>A0A8K0HUF0_COCNU</name>
<keyword evidence="4" id="KW-1185">Reference proteome</keyword>
<evidence type="ECO:0000313" key="3">
    <source>
        <dbReference type="EMBL" id="KAG1326707.1"/>
    </source>
</evidence>
<evidence type="ECO:0000313" key="4">
    <source>
        <dbReference type="Proteomes" id="UP000797356"/>
    </source>
</evidence>
<feature type="region of interest" description="Disordered" evidence="1">
    <location>
        <begin position="59"/>
        <end position="101"/>
    </location>
</feature>
<dbReference type="InterPro" id="IPR009737">
    <property type="entry name" value="Aim32/Apd1-like"/>
</dbReference>
<dbReference type="Proteomes" id="UP000797356">
    <property type="component" value="Chromosome 1"/>
</dbReference>
<dbReference type="EMBL" id="CM017872">
    <property type="protein sequence ID" value="KAG1326707.1"/>
    <property type="molecule type" value="Genomic_DNA"/>
</dbReference>
<keyword evidence="2" id="KW-0812">Transmembrane</keyword>
<evidence type="ECO:0000256" key="2">
    <source>
        <dbReference type="SAM" id="Phobius"/>
    </source>
</evidence>
<evidence type="ECO:0000256" key="1">
    <source>
        <dbReference type="SAM" id="MobiDB-lite"/>
    </source>
</evidence>
<reference evidence="3" key="1">
    <citation type="journal article" date="2017" name="Gigascience">
        <title>The genome draft of coconut (Cocos nucifera).</title>
        <authorList>
            <person name="Xiao Y."/>
            <person name="Xu P."/>
            <person name="Fan H."/>
            <person name="Baudouin L."/>
            <person name="Xia W."/>
            <person name="Bocs S."/>
            <person name="Xu J."/>
            <person name="Li Q."/>
            <person name="Guo A."/>
            <person name="Zhou L."/>
            <person name="Li J."/>
            <person name="Wu Y."/>
            <person name="Ma Z."/>
            <person name="Armero A."/>
            <person name="Issali A.E."/>
            <person name="Liu N."/>
            <person name="Peng M."/>
            <person name="Yang Y."/>
        </authorList>
    </citation>
    <scope>NUCLEOTIDE SEQUENCE</scope>
    <source>
        <tissue evidence="3">Spear leaf of Hainan Tall coconut</tissue>
    </source>
</reference>
<sequence length="144" mass="15680">MGLSEEDQKNAHKLRLQLNGGMEQNTAREFVETTGIDGAVNGSVVGGGGCCQGTGNINCCQNMPRKEKPENDEIGKQRTRDIGQKKSNEEPKASSSKAASCTRKICPMPTWFESWEREDTYAALAVVAAIASVAVAYSCYRQMR</sequence>
<keyword evidence="2" id="KW-1133">Transmembrane helix</keyword>
<keyword evidence="2" id="KW-0472">Membrane</keyword>
<protein>
    <submittedName>
        <fullName evidence="3">Putative Sucraseferredoxin-like</fullName>
    </submittedName>
</protein>
<feature type="compositionally biased region" description="Basic and acidic residues" evidence="1">
    <location>
        <begin position="64"/>
        <end position="92"/>
    </location>
</feature>
<dbReference type="AlphaFoldDB" id="A0A8K0HUF0"/>
<proteinExistence type="predicted"/>
<accession>A0A8K0HUF0</accession>
<feature type="transmembrane region" description="Helical" evidence="2">
    <location>
        <begin position="121"/>
        <end position="140"/>
    </location>
</feature>
<gene>
    <name evidence="3" type="ORF">COCNU_01G006410</name>
</gene>
<comment type="caution">
    <text evidence="3">The sequence shown here is derived from an EMBL/GenBank/DDBJ whole genome shotgun (WGS) entry which is preliminary data.</text>
</comment>
<dbReference type="PANTHER" id="PTHR31902">
    <property type="entry name" value="ACTIN PATCHES DISTAL PROTEIN 1"/>
    <property type="match status" value="1"/>
</dbReference>
<organism evidence="3 4">
    <name type="scientific">Cocos nucifera</name>
    <name type="common">Coconut palm</name>
    <dbReference type="NCBI Taxonomy" id="13894"/>
    <lineage>
        <taxon>Eukaryota</taxon>
        <taxon>Viridiplantae</taxon>
        <taxon>Streptophyta</taxon>
        <taxon>Embryophyta</taxon>
        <taxon>Tracheophyta</taxon>
        <taxon>Spermatophyta</taxon>
        <taxon>Magnoliopsida</taxon>
        <taxon>Liliopsida</taxon>
        <taxon>Arecaceae</taxon>
        <taxon>Arecoideae</taxon>
        <taxon>Cocoseae</taxon>
        <taxon>Attaleinae</taxon>
        <taxon>Cocos</taxon>
    </lineage>
</organism>
<reference evidence="3" key="2">
    <citation type="submission" date="2019-07" db="EMBL/GenBank/DDBJ databases">
        <authorList>
            <person name="Yang Y."/>
            <person name="Bocs S."/>
            <person name="Baudouin L."/>
        </authorList>
    </citation>
    <scope>NUCLEOTIDE SEQUENCE</scope>
    <source>
        <tissue evidence="3">Spear leaf of Hainan Tall coconut</tissue>
    </source>
</reference>